<dbReference type="CDD" id="cd06550">
    <property type="entry name" value="TM_ABC_iron-siderophores_like"/>
    <property type="match status" value="1"/>
</dbReference>
<reference evidence="9 10" key="1">
    <citation type="submission" date="2019-12" db="EMBL/GenBank/DDBJ databases">
        <title>Complete genome sequence of Algicella marina strain 9Alg 56(T) isolated from the red alga Tichocarpus crinitus.</title>
        <authorList>
            <person name="Kim S.-G."/>
            <person name="Nedashkovskaya O.I."/>
        </authorList>
    </citation>
    <scope>NUCLEOTIDE SEQUENCE [LARGE SCALE GENOMIC DNA]</scope>
    <source>
        <strain evidence="9 10">9Alg 56</strain>
    </source>
</reference>
<feature type="transmembrane region" description="Helical" evidence="8">
    <location>
        <begin position="109"/>
        <end position="127"/>
    </location>
</feature>
<evidence type="ECO:0000256" key="7">
    <source>
        <dbReference type="ARBA" id="ARBA00023136"/>
    </source>
</evidence>
<gene>
    <name evidence="9" type="ORF">GO499_07980</name>
</gene>
<protein>
    <submittedName>
        <fullName evidence="9">Iron chelate uptake ABC transporter family permease subunit</fullName>
    </submittedName>
</protein>
<dbReference type="AlphaFoldDB" id="A0A6P1T1H9"/>
<keyword evidence="10" id="KW-1185">Reference proteome</keyword>
<evidence type="ECO:0000256" key="6">
    <source>
        <dbReference type="ARBA" id="ARBA00022989"/>
    </source>
</evidence>
<dbReference type="GO" id="GO:0005886">
    <property type="term" value="C:plasma membrane"/>
    <property type="evidence" value="ECO:0007669"/>
    <property type="project" value="UniProtKB-SubCell"/>
</dbReference>
<feature type="transmembrane region" description="Helical" evidence="8">
    <location>
        <begin position="295"/>
        <end position="314"/>
    </location>
</feature>
<name>A0A6P1T1H9_9RHOB</name>
<dbReference type="SUPFAM" id="SSF81345">
    <property type="entry name" value="ABC transporter involved in vitamin B12 uptake, BtuC"/>
    <property type="match status" value="1"/>
</dbReference>
<dbReference type="GO" id="GO:0022857">
    <property type="term" value="F:transmembrane transporter activity"/>
    <property type="evidence" value="ECO:0007669"/>
    <property type="project" value="InterPro"/>
</dbReference>
<dbReference type="EMBL" id="CP046620">
    <property type="protein sequence ID" value="QHQ35139.1"/>
    <property type="molecule type" value="Genomic_DNA"/>
</dbReference>
<evidence type="ECO:0000256" key="4">
    <source>
        <dbReference type="ARBA" id="ARBA00022475"/>
    </source>
</evidence>
<feature type="transmembrane region" description="Helical" evidence="8">
    <location>
        <begin position="84"/>
        <end position="103"/>
    </location>
</feature>
<proteinExistence type="inferred from homology"/>
<evidence type="ECO:0000256" key="8">
    <source>
        <dbReference type="SAM" id="Phobius"/>
    </source>
</evidence>
<evidence type="ECO:0000313" key="9">
    <source>
        <dbReference type="EMBL" id="QHQ35139.1"/>
    </source>
</evidence>
<evidence type="ECO:0000256" key="1">
    <source>
        <dbReference type="ARBA" id="ARBA00004651"/>
    </source>
</evidence>
<comment type="similarity">
    <text evidence="2">Belongs to the binding-protein-dependent transport system permease family. FecCD subfamily.</text>
</comment>
<comment type="subcellular location">
    <subcellularLocation>
        <location evidence="1">Cell membrane</location>
        <topology evidence="1">Multi-pass membrane protein</topology>
    </subcellularLocation>
</comment>
<dbReference type="InterPro" id="IPR037294">
    <property type="entry name" value="ABC_BtuC-like"/>
</dbReference>
<dbReference type="Proteomes" id="UP000464495">
    <property type="component" value="Chromosome"/>
</dbReference>
<feature type="transmembrane region" description="Helical" evidence="8">
    <location>
        <begin position="139"/>
        <end position="160"/>
    </location>
</feature>
<dbReference type="RefSeq" id="WP_161861704.1">
    <property type="nucleotide sequence ID" value="NZ_CP046620.1"/>
</dbReference>
<accession>A0A6P1T1H9</accession>
<dbReference type="Pfam" id="PF01032">
    <property type="entry name" value="FecCD"/>
    <property type="match status" value="1"/>
</dbReference>
<organism evidence="9 10">
    <name type="scientific">Algicella marina</name>
    <dbReference type="NCBI Taxonomy" id="2683284"/>
    <lineage>
        <taxon>Bacteria</taxon>
        <taxon>Pseudomonadati</taxon>
        <taxon>Pseudomonadota</taxon>
        <taxon>Alphaproteobacteria</taxon>
        <taxon>Rhodobacterales</taxon>
        <taxon>Paracoccaceae</taxon>
        <taxon>Algicella</taxon>
    </lineage>
</organism>
<dbReference type="KEGG" id="amaq:GO499_07980"/>
<keyword evidence="6 8" id="KW-1133">Transmembrane helix</keyword>
<evidence type="ECO:0000256" key="2">
    <source>
        <dbReference type="ARBA" id="ARBA00007935"/>
    </source>
</evidence>
<dbReference type="PANTHER" id="PTHR30472:SF24">
    <property type="entry name" value="FERRIC ENTEROBACTIN TRANSPORT SYSTEM PERMEASE PROTEIN FEPG"/>
    <property type="match status" value="1"/>
</dbReference>
<keyword evidence="3" id="KW-0813">Transport</keyword>
<feature type="transmembrane region" description="Helical" evidence="8">
    <location>
        <begin position="226"/>
        <end position="259"/>
    </location>
</feature>
<keyword evidence="5 8" id="KW-0812">Transmembrane</keyword>
<evidence type="ECO:0000256" key="5">
    <source>
        <dbReference type="ARBA" id="ARBA00022692"/>
    </source>
</evidence>
<dbReference type="Gene3D" id="1.10.3470.10">
    <property type="entry name" value="ABC transporter involved in vitamin B12 uptake, BtuC"/>
    <property type="match status" value="1"/>
</dbReference>
<feature type="transmembrane region" description="Helical" evidence="8">
    <location>
        <begin position="54"/>
        <end position="75"/>
    </location>
</feature>
<evidence type="ECO:0000256" key="3">
    <source>
        <dbReference type="ARBA" id="ARBA00022448"/>
    </source>
</evidence>
<sequence>MRAALLLPLLLLVATVTALMSGQASIGLPLLWEGLVTGEGPGALMLDTIRGPRVATAIGAGGVLGLSGFIFQTLFRNPLASPDILGFTPGAGLAIVAAITFHLNVPMPLVSAAGGIAAALLVALLAIRRGHETPPLTLILVGLGVGFFSSAFSTFVMTVLPHSEAAEAQRWLTGSLAARDWGHVAQVWWPGLLLVLLAIAQARNLAGLELGNDLASGLGLRTETVLWLLAVTGVLLAATGVAVAGPVPFVALMAGPLGIRITGARTHTSRMLAAAGTGALVLTLADLAARTALPGIVLPAGVMTGILGAPYLLWRLSREMEKGTL</sequence>
<keyword evidence="4" id="KW-1003">Cell membrane</keyword>
<dbReference type="GO" id="GO:0033214">
    <property type="term" value="P:siderophore-iron import into cell"/>
    <property type="evidence" value="ECO:0007669"/>
    <property type="project" value="TreeGrafter"/>
</dbReference>
<evidence type="ECO:0000313" key="10">
    <source>
        <dbReference type="Proteomes" id="UP000464495"/>
    </source>
</evidence>
<keyword evidence="7 8" id="KW-0472">Membrane</keyword>
<dbReference type="PANTHER" id="PTHR30472">
    <property type="entry name" value="FERRIC ENTEROBACTIN TRANSPORT SYSTEM PERMEASE PROTEIN"/>
    <property type="match status" value="1"/>
</dbReference>
<dbReference type="InterPro" id="IPR000522">
    <property type="entry name" value="ABC_transptr_permease_BtuC"/>
</dbReference>